<dbReference type="EMBL" id="MU032351">
    <property type="protein sequence ID" value="KAF3761351.1"/>
    <property type="molecule type" value="Genomic_DNA"/>
</dbReference>
<evidence type="ECO:0000313" key="2">
    <source>
        <dbReference type="EMBL" id="KAF3761351.1"/>
    </source>
</evidence>
<keyword evidence="3" id="KW-1185">Reference proteome</keyword>
<protein>
    <submittedName>
        <fullName evidence="2">Uncharacterized protein</fullName>
    </submittedName>
</protein>
<feature type="transmembrane region" description="Helical" evidence="1">
    <location>
        <begin position="143"/>
        <end position="160"/>
    </location>
</feature>
<reference evidence="2" key="1">
    <citation type="journal article" date="2020" name="Phytopathology">
        <title>Genome sequence of the chestnut blight fungus Cryphonectria parasitica EP155: A fundamental resource for an archetypical invasive plant pathogen.</title>
        <authorList>
            <person name="Crouch J.A."/>
            <person name="Dawe A."/>
            <person name="Aerts A."/>
            <person name="Barry K."/>
            <person name="Churchill A.C.L."/>
            <person name="Grimwood J."/>
            <person name="Hillman B."/>
            <person name="Milgroom M.G."/>
            <person name="Pangilinan J."/>
            <person name="Smith M."/>
            <person name="Salamov A."/>
            <person name="Schmutz J."/>
            <person name="Yadav J."/>
            <person name="Grigoriev I.V."/>
            <person name="Nuss D."/>
        </authorList>
    </citation>
    <scope>NUCLEOTIDE SEQUENCE</scope>
    <source>
        <strain evidence="2">EP155</strain>
    </source>
</reference>
<keyword evidence="1" id="KW-0812">Transmembrane</keyword>
<organism evidence="2 3">
    <name type="scientific">Cryphonectria parasitica (strain ATCC 38755 / EP155)</name>
    <dbReference type="NCBI Taxonomy" id="660469"/>
    <lineage>
        <taxon>Eukaryota</taxon>
        <taxon>Fungi</taxon>
        <taxon>Dikarya</taxon>
        <taxon>Ascomycota</taxon>
        <taxon>Pezizomycotina</taxon>
        <taxon>Sordariomycetes</taxon>
        <taxon>Sordariomycetidae</taxon>
        <taxon>Diaporthales</taxon>
        <taxon>Cryphonectriaceae</taxon>
        <taxon>Cryphonectria-Endothia species complex</taxon>
        <taxon>Cryphonectria</taxon>
    </lineage>
</organism>
<gene>
    <name evidence="2" type="ORF">M406DRAFT_74312</name>
</gene>
<dbReference type="AlphaFoldDB" id="A0A9P4XV41"/>
<proteinExistence type="predicted"/>
<keyword evidence="1" id="KW-1133">Transmembrane helix</keyword>
<dbReference type="RefSeq" id="XP_040772330.1">
    <property type="nucleotide sequence ID" value="XM_040925727.1"/>
</dbReference>
<dbReference type="Proteomes" id="UP000803844">
    <property type="component" value="Unassembled WGS sequence"/>
</dbReference>
<name>A0A9P4XV41_CRYP1</name>
<accession>A0A9P4XV41</accession>
<evidence type="ECO:0000256" key="1">
    <source>
        <dbReference type="SAM" id="Phobius"/>
    </source>
</evidence>
<keyword evidence="1" id="KW-0472">Membrane</keyword>
<evidence type="ECO:0000313" key="3">
    <source>
        <dbReference type="Proteomes" id="UP000803844"/>
    </source>
</evidence>
<dbReference type="GeneID" id="63842856"/>
<sequence>MEEIQDQGEAQPRRIVPDEEIRDIIMKDIYTLDGETFTAYMNRTIFQHEILRVYLGSLRDTIQDYHMSQIPSMYSTPDGTMNVVDRGIQAIAATVQTMETELFDMRDSFKRVAMDPASQRTVSKAGSELTVEALRAELDKPRFITLHGILLALVACYIVWRCEALLAKVM</sequence>
<comment type="caution">
    <text evidence="2">The sequence shown here is derived from an EMBL/GenBank/DDBJ whole genome shotgun (WGS) entry which is preliminary data.</text>
</comment>